<evidence type="ECO:0000256" key="3">
    <source>
        <dbReference type="ARBA" id="ARBA00022833"/>
    </source>
</evidence>
<dbReference type="InterPro" id="IPR013289">
    <property type="entry name" value="CBFA2T1/2/3"/>
</dbReference>
<dbReference type="Pfam" id="PF01753">
    <property type="entry name" value="zf-MYND"/>
    <property type="match status" value="1"/>
</dbReference>
<evidence type="ECO:0000259" key="6">
    <source>
        <dbReference type="PROSITE" id="PS50865"/>
    </source>
</evidence>
<keyword evidence="3" id="KW-0862">Zinc</keyword>
<dbReference type="Proteomes" id="UP000694520">
    <property type="component" value="Chromosome 12"/>
</dbReference>
<reference evidence="7" key="3">
    <citation type="submission" date="2025-09" db="UniProtKB">
        <authorList>
            <consortium name="Ensembl"/>
        </authorList>
    </citation>
    <scope>IDENTIFICATION</scope>
</reference>
<dbReference type="AlphaFoldDB" id="A0A8C0A5Y8"/>
<dbReference type="PANTHER" id="PTHR10379">
    <property type="entry name" value="MTG8 ETO EIGHT TWENTY ONE PROTEIN"/>
    <property type="match status" value="1"/>
</dbReference>
<keyword evidence="8" id="KW-1185">Reference proteome</keyword>
<feature type="compositionally biased region" description="Polar residues" evidence="5">
    <location>
        <begin position="134"/>
        <end position="152"/>
    </location>
</feature>
<evidence type="ECO:0000313" key="7">
    <source>
        <dbReference type="Ensembl" id="ENSBGRP00000009892.1"/>
    </source>
</evidence>
<dbReference type="GO" id="GO:0005634">
    <property type="term" value="C:nucleus"/>
    <property type="evidence" value="ECO:0007669"/>
    <property type="project" value="TreeGrafter"/>
</dbReference>
<dbReference type="Gene3D" id="6.10.140.2220">
    <property type="match status" value="1"/>
</dbReference>
<dbReference type="PROSITE" id="PS50865">
    <property type="entry name" value="ZF_MYND_2"/>
    <property type="match status" value="1"/>
</dbReference>
<dbReference type="PANTHER" id="PTHR10379:SF13">
    <property type="entry name" value="PROTEIN CBFA2T2"/>
    <property type="match status" value="1"/>
</dbReference>
<dbReference type="GO" id="GO:0008270">
    <property type="term" value="F:zinc ion binding"/>
    <property type="evidence" value="ECO:0007669"/>
    <property type="project" value="UniProtKB-KW"/>
</dbReference>
<reference evidence="7" key="1">
    <citation type="submission" date="2019-05" db="EMBL/GenBank/DDBJ databases">
        <authorList>
            <person name="Zhang S."/>
            <person name="Liu J."/>
        </authorList>
    </citation>
    <scope>NUCLEOTIDE SEQUENCE [LARGE SCALE GENOMIC DNA]</scope>
</reference>
<keyword evidence="1" id="KW-0479">Metal-binding</keyword>
<evidence type="ECO:0000313" key="8">
    <source>
        <dbReference type="Proteomes" id="UP000694520"/>
    </source>
</evidence>
<accession>A0A8C0A5Y8</accession>
<dbReference type="InterPro" id="IPR002893">
    <property type="entry name" value="Znf_MYND"/>
</dbReference>
<feature type="domain" description="MYND-type" evidence="6">
    <location>
        <begin position="38"/>
        <end position="74"/>
    </location>
</feature>
<feature type="region of interest" description="Disordered" evidence="5">
    <location>
        <begin position="132"/>
        <end position="152"/>
    </location>
</feature>
<name>A0A8C0A5Y8_BOSMU</name>
<dbReference type="GO" id="GO:0003714">
    <property type="term" value="F:transcription corepressor activity"/>
    <property type="evidence" value="ECO:0007669"/>
    <property type="project" value="InterPro"/>
</dbReference>
<dbReference type="Ensembl" id="ENSBGRT00000011370.1">
    <property type="protein sequence ID" value="ENSBGRP00000009892.1"/>
    <property type="gene ID" value="ENSBGRG00000006176.1"/>
</dbReference>
<sequence length="223" mass="24878">MASAILQSLQGRAQLADEIHKWVVETFGVKHSCVRENCWNCGRKASETCSGCNIARYCGSFCQHKDWERHHRLCGQNLHGQSPHSQSRPCFLEEGLLSPVRRLQRPQSSPGQDLGNHLTLLHTSLCDSHRHQRTLSPRLTSPGNLRARQNSARKAGYVKQCQSLLGHHPEEKWRQADLKPQPVHTLVHFPPVCAWPLAGPDSSIASKLVLLPAKAGTASHFSM</sequence>
<evidence type="ECO:0000256" key="5">
    <source>
        <dbReference type="SAM" id="MobiDB-lite"/>
    </source>
</evidence>
<reference evidence="7" key="2">
    <citation type="submission" date="2025-08" db="UniProtKB">
        <authorList>
            <consortium name="Ensembl"/>
        </authorList>
    </citation>
    <scope>IDENTIFICATION</scope>
</reference>
<dbReference type="GeneTree" id="ENSGT00950000183176"/>
<keyword evidence="2 4" id="KW-0863">Zinc-finger</keyword>
<proteinExistence type="predicted"/>
<protein>
    <recommendedName>
        <fullName evidence="6">MYND-type domain-containing protein</fullName>
    </recommendedName>
</protein>
<evidence type="ECO:0000256" key="4">
    <source>
        <dbReference type="PROSITE-ProRule" id="PRU00134"/>
    </source>
</evidence>
<dbReference type="SUPFAM" id="SSF144232">
    <property type="entry name" value="HIT/MYND zinc finger-like"/>
    <property type="match status" value="1"/>
</dbReference>
<evidence type="ECO:0000256" key="2">
    <source>
        <dbReference type="ARBA" id="ARBA00022771"/>
    </source>
</evidence>
<evidence type="ECO:0000256" key="1">
    <source>
        <dbReference type="ARBA" id="ARBA00022723"/>
    </source>
</evidence>
<organism evidence="7 8">
    <name type="scientific">Bos mutus grunniens</name>
    <name type="common">Wild yak</name>
    <name type="synonym">Bos grunniens</name>
    <dbReference type="NCBI Taxonomy" id="30521"/>
    <lineage>
        <taxon>Eukaryota</taxon>
        <taxon>Metazoa</taxon>
        <taxon>Chordata</taxon>
        <taxon>Craniata</taxon>
        <taxon>Vertebrata</taxon>
        <taxon>Euteleostomi</taxon>
        <taxon>Mammalia</taxon>
        <taxon>Eutheria</taxon>
        <taxon>Laurasiatheria</taxon>
        <taxon>Artiodactyla</taxon>
        <taxon>Ruminantia</taxon>
        <taxon>Pecora</taxon>
        <taxon>Bovidae</taxon>
        <taxon>Bovinae</taxon>
        <taxon>Bos</taxon>
    </lineage>
</organism>